<dbReference type="RefSeq" id="XP_002140781.1">
    <property type="nucleotide sequence ID" value="XM_002140745.1"/>
</dbReference>
<dbReference type="GeneID" id="6995929"/>
<dbReference type="AlphaFoldDB" id="B6ADZ1"/>
<evidence type="ECO:0000313" key="2">
    <source>
        <dbReference type="Proteomes" id="UP000001460"/>
    </source>
</evidence>
<dbReference type="EMBL" id="DS989729">
    <property type="protein sequence ID" value="EEA06432.1"/>
    <property type="molecule type" value="Genomic_DNA"/>
</dbReference>
<reference evidence="1" key="1">
    <citation type="submission" date="2008-06" db="EMBL/GenBank/DDBJ databases">
        <authorList>
            <person name="Lorenzi H."/>
            <person name="Inman J."/>
            <person name="Miller J."/>
            <person name="Schobel S."/>
            <person name="Amedeo P."/>
            <person name="Caler E.V."/>
            <person name="da Silva J."/>
        </authorList>
    </citation>
    <scope>NUCLEOTIDE SEQUENCE [LARGE SCALE GENOMIC DNA]</scope>
    <source>
        <strain evidence="1">RN66</strain>
    </source>
</reference>
<name>B6ADZ1_CRYMR</name>
<dbReference type="OrthoDB" id="10292298at2759"/>
<sequence length="798" mass="94574">MEREIKVVSISIESEIENYISFTSKNENKLDSEYYFIYGFEMLKKPPLYVVNCINKHLSKINVVNKLLELLNTYCNKLLMFLTNLNILDNICLQSFSIYNRRCTTTKYWTLVYCIFKNIINRCNIEELSFSNELNEYLIGCGGSYLYDEESPIYLIITILVLIHMDNEENISDYTLYNNIINIAKNYKAEISTISSNFISNINYKLFNLYIKKSLLANKEYLELGHNNIIEELNSINLSINYQEDEKQIDICSGKVHNSDVQGINWHDGISLNNENDLDNDDIGFEYNGFQIFEHIMSLETLELRLGALLNVVTSKISKKAEDFVIESDNHFDTTSTESKSLRQCFVKIWREHLTLGKEYIIIKRIICDEYIPCSEFRGQLLYYLIDDISEEIVFISTVTLIFHLCRDKFDILYNFENFWYKSLTNNFNMLHKDTDKKYIHILNFYMKYRQMAWNNYILPNIKNPSLNNSIECVNSILMSICLVNSQDQDFGVLINNEIDFISTVVSNICYYLAVGIFKFSLNLERCVIPIFQNQNKEFEIANPCRLLKTIRRIAGDNRTKTLVLFTHLATQFVHLNFIKTNLNSRMSKEAQFRWENMEKLLYGKIINTQTWNNLFNYSLLYGTLPIWNILFYKDNESTYCNLEYNEYIKSFISVLKADAIYLSFLDFIPRLSLWLKDKPVNENLLKWRSYYFNFTKYIVNICHIIDYLNKLQDYHSIQTLYYQFIDVTKIIYNQCKNPSKDFNENIPCLIYLIAYMLLKTCTKYIIDYQEIERIVNQLRRPETLNSSNIYFTCLKDK</sequence>
<keyword evidence="2" id="KW-1185">Reference proteome</keyword>
<organism evidence="1 2">
    <name type="scientific">Cryptosporidium muris (strain RN66)</name>
    <dbReference type="NCBI Taxonomy" id="441375"/>
    <lineage>
        <taxon>Eukaryota</taxon>
        <taxon>Sar</taxon>
        <taxon>Alveolata</taxon>
        <taxon>Apicomplexa</taxon>
        <taxon>Conoidasida</taxon>
        <taxon>Coccidia</taxon>
        <taxon>Eucoccidiorida</taxon>
        <taxon>Eimeriorina</taxon>
        <taxon>Cryptosporidiidae</taxon>
        <taxon>Cryptosporidium</taxon>
    </lineage>
</organism>
<proteinExistence type="predicted"/>
<dbReference type="VEuPathDB" id="CryptoDB:CMU_009240"/>
<gene>
    <name evidence="1" type="ORF">CMU_009240</name>
</gene>
<evidence type="ECO:0000313" key="1">
    <source>
        <dbReference type="EMBL" id="EEA06432.1"/>
    </source>
</evidence>
<dbReference type="Proteomes" id="UP000001460">
    <property type="component" value="Unassembled WGS sequence"/>
</dbReference>
<protein>
    <submittedName>
        <fullName evidence="1">Uncharacterized protein</fullName>
    </submittedName>
</protein>
<accession>B6ADZ1</accession>